<name>A0ABW1YG68_9DEIO</name>
<keyword evidence="2" id="KW-1185">Reference proteome</keyword>
<proteinExistence type="predicted"/>
<reference evidence="2" key="1">
    <citation type="journal article" date="2019" name="Int. J. Syst. Evol. Microbiol.">
        <title>The Global Catalogue of Microorganisms (GCM) 10K type strain sequencing project: providing services to taxonomists for standard genome sequencing and annotation.</title>
        <authorList>
            <consortium name="The Broad Institute Genomics Platform"/>
            <consortium name="The Broad Institute Genome Sequencing Center for Infectious Disease"/>
            <person name="Wu L."/>
            <person name="Ma J."/>
        </authorList>
    </citation>
    <scope>NUCLEOTIDE SEQUENCE [LARGE SCALE GENOMIC DNA]</scope>
    <source>
        <strain evidence="2">CGMCC 1.15772</strain>
    </source>
</reference>
<evidence type="ECO:0000313" key="1">
    <source>
        <dbReference type="EMBL" id="MFC6592433.1"/>
    </source>
</evidence>
<protein>
    <submittedName>
        <fullName evidence="1">Uncharacterized protein</fullName>
    </submittedName>
</protein>
<dbReference type="Proteomes" id="UP001596297">
    <property type="component" value="Unassembled WGS sequence"/>
</dbReference>
<organism evidence="1 2">
    <name type="scientific">Deinococcus lacus</name>
    <dbReference type="NCBI Taxonomy" id="392561"/>
    <lineage>
        <taxon>Bacteria</taxon>
        <taxon>Thermotogati</taxon>
        <taxon>Deinococcota</taxon>
        <taxon>Deinococci</taxon>
        <taxon>Deinococcales</taxon>
        <taxon>Deinococcaceae</taxon>
        <taxon>Deinococcus</taxon>
    </lineage>
</organism>
<dbReference type="EMBL" id="JBHSWD010000001">
    <property type="protein sequence ID" value="MFC6592433.1"/>
    <property type="molecule type" value="Genomic_DNA"/>
</dbReference>
<gene>
    <name evidence="1" type="ORF">ACFP81_10780</name>
</gene>
<sequence>MKLTRAFFALVALAASVYTVSGSSANAYLTGCEIAAKGCP</sequence>
<comment type="caution">
    <text evidence="1">The sequence shown here is derived from an EMBL/GenBank/DDBJ whole genome shotgun (WGS) entry which is preliminary data.</text>
</comment>
<accession>A0ABW1YG68</accession>
<dbReference type="RefSeq" id="WP_380083463.1">
    <property type="nucleotide sequence ID" value="NZ_JBHSWD010000001.1"/>
</dbReference>
<evidence type="ECO:0000313" key="2">
    <source>
        <dbReference type="Proteomes" id="UP001596297"/>
    </source>
</evidence>